<protein>
    <submittedName>
        <fullName evidence="2">Uncharacterized protein</fullName>
    </submittedName>
</protein>
<comment type="caution">
    <text evidence="2">The sequence shown here is derived from an EMBL/GenBank/DDBJ whole genome shotgun (WGS) entry which is preliminary data.</text>
</comment>
<feature type="region of interest" description="Disordered" evidence="1">
    <location>
        <begin position="109"/>
        <end position="131"/>
    </location>
</feature>
<accession>A0AAD7SKQ4</accession>
<feature type="region of interest" description="Disordered" evidence="1">
    <location>
        <begin position="1"/>
        <end position="49"/>
    </location>
</feature>
<evidence type="ECO:0000256" key="1">
    <source>
        <dbReference type="SAM" id="MobiDB-lite"/>
    </source>
</evidence>
<proteinExistence type="predicted"/>
<evidence type="ECO:0000313" key="2">
    <source>
        <dbReference type="EMBL" id="KAJ8404417.1"/>
    </source>
</evidence>
<keyword evidence="3" id="KW-1185">Reference proteome</keyword>
<reference evidence="2" key="1">
    <citation type="journal article" date="2023" name="Science">
        <title>Genome structures resolve the early diversification of teleost fishes.</title>
        <authorList>
            <person name="Parey E."/>
            <person name="Louis A."/>
            <person name="Montfort J."/>
            <person name="Bouchez O."/>
            <person name="Roques C."/>
            <person name="Iampietro C."/>
            <person name="Lluch J."/>
            <person name="Castinel A."/>
            <person name="Donnadieu C."/>
            <person name="Desvignes T."/>
            <person name="Floi Bucao C."/>
            <person name="Jouanno E."/>
            <person name="Wen M."/>
            <person name="Mejri S."/>
            <person name="Dirks R."/>
            <person name="Jansen H."/>
            <person name="Henkel C."/>
            <person name="Chen W.J."/>
            <person name="Zahm M."/>
            <person name="Cabau C."/>
            <person name="Klopp C."/>
            <person name="Thompson A.W."/>
            <person name="Robinson-Rechavi M."/>
            <person name="Braasch I."/>
            <person name="Lecointre G."/>
            <person name="Bobe J."/>
            <person name="Postlethwait J.H."/>
            <person name="Berthelot C."/>
            <person name="Roest Crollius H."/>
            <person name="Guiguen Y."/>
        </authorList>
    </citation>
    <scope>NUCLEOTIDE SEQUENCE</scope>
    <source>
        <strain evidence="2">NC1722</strain>
    </source>
</reference>
<organism evidence="2 3">
    <name type="scientific">Aldrovandia affinis</name>
    <dbReference type="NCBI Taxonomy" id="143900"/>
    <lineage>
        <taxon>Eukaryota</taxon>
        <taxon>Metazoa</taxon>
        <taxon>Chordata</taxon>
        <taxon>Craniata</taxon>
        <taxon>Vertebrata</taxon>
        <taxon>Euteleostomi</taxon>
        <taxon>Actinopterygii</taxon>
        <taxon>Neopterygii</taxon>
        <taxon>Teleostei</taxon>
        <taxon>Notacanthiformes</taxon>
        <taxon>Halosauridae</taxon>
        <taxon>Aldrovandia</taxon>
    </lineage>
</organism>
<dbReference type="EMBL" id="JAINUG010000054">
    <property type="protein sequence ID" value="KAJ8404417.1"/>
    <property type="molecule type" value="Genomic_DNA"/>
</dbReference>
<gene>
    <name evidence="2" type="ORF">AAFF_G00341900</name>
</gene>
<name>A0AAD7SKQ4_9TELE</name>
<dbReference type="Proteomes" id="UP001221898">
    <property type="component" value="Unassembled WGS sequence"/>
</dbReference>
<dbReference type="AlphaFoldDB" id="A0AAD7SKQ4"/>
<evidence type="ECO:0000313" key="3">
    <source>
        <dbReference type="Proteomes" id="UP001221898"/>
    </source>
</evidence>
<sequence>MSGSRRTGSRRAWAGPAEKQRKPALLTSPAPAREVSTKSPPRNRDSALRCQRAGPMAAACGFRLPPLAGTPKTPAAPESLRHPVNKKCHCCCLASLGYAALILFGAQTDSAEESGAPSGRRDGTGRHAGRQ</sequence>